<dbReference type="EMBL" id="JAEFBK010000006">
    <property type="protein sequence ID" value="KAG7593225.1"/>
    <property type="molecule type" value="Genomic_DNA"/>
</dbReference>
<gene>
    <name evidence="2" type="ORF">ISN45_Aa01g020330</name>
</gene>
<proteinExistence type="inferred from homology"/>
<keyword evidence="3" id="KW-1185">Reference proteome</keyword>
<evidence type="ECO:0008006" key="4">
    <source>
        <dbReference type="Google" id="ProtNLM"/>
    </source>
</evidence>
<comment type="similarity">
    <text evidence="1">Belongs to the 'GDSL' lipolytic enzyme family.</text>
</comment>
<dbReference type="AlphaFoldDB" id="A0A8T2C7Z0"/>
<dbReference type="PANTHER" id="PTHR22835:SF683">
    <property type="entry name" value="OS05G0506800 PROTEIN"/>
    <property type="match status" value="1"/>
</dbReference>
<accession>A0A8T2C7Z0</accession>
<sequence>MVLISHSLCAKLVRSKSWGSAGVITISSAIAELVNMGGRTFLVPGNFPLGCSAAYLTLNQTSNKEEYDPLTGCLTWLNDFSEYYNEQLQAELNRLRKLYPHVKIIYGDYFCCVFFKNQPILGSWTNPYPLVAV</sequence>
<evidence type="ECO:0000256" key="1">
    <source>
        <dbReference type="ARBA" id="ARBA00008668"/>
    </source>
</evidence>
<dbReference type="PANTHER" id="PTHR22835">
    <property type="entry name" value="ZINC FINGER FYVE DOMAIN CONTAINING PROTEIN"/>
    <property type="match status" value="1"/>
</dbReference>
<evidence type="ECO:0000313" key="2">
    <source>
        <dbReference type="EMBL" id="KAG7593224.1"/>
    </source>
</evidence>
<evidence type="ECO:0000313" key="3">
    <source>
        <dbReference type="Proteomes" id="UP000694240"/>
    </source>
</evidence>
<dbReference type="Proteomes" id="UP000694240">
    <property type="component" value="Chromosome 6"/>
</dbReference>
<name>A0A8T2C7Z0_9BRAS</name>
<organism evidence="2 3">
    <name type="scientific">Arabidopsis thaliana x Arabidopsis arenosa</name>
    <dbReference type="NCBI Taxonomy" id="1240361"/>
    <lineage>
        <taxon>Eukaryota</taxon>
        <taxon>Viridiplantae</taxon>
        <taxon>Streptophyta</taxon>
        <taxon>Embryophyta</taxon>
        <taxon>Tracheophyta</taxon>
        <taxon>Spermatophyta</taxon>
        <taxon>Magnoliopsida</taxon>
        <taxon>eudicotyledons</taxon>
        <taxon>Gunneridae</taxon>
        <taxon>Pentapetalae</taxon>
        <taxon>rosids</taxon>
        <taxon>malvids</taxon>
        <taxon>Brassicales</taxon>
        <taxon>Brassicaceae</taxon>
        <taxon>Camelineae</taxon>
        <taxon>Arabidopsis</taxon>
    </lineage>
</organism>
<comment type="caution">
    <text evidence="2">The sequence shown here is derived from an EMBL/GenBank/DDBJ whole genome shotgun (WGS) entry which is preliminary data.</text>
</comment>
<reference evidence="2 3" key="1">
    <citation type="submission" date="2020-12" db="EMBL/GenBank/DDBJ databases">
        <title>Concerted genomic and epigenomic changes stabilize Arabidopsis allopolyploids.</title>
        <authorList>
            <person name="Chen Z."/>
        </authorList>
    </citation>
    <scope>NUCLEOTIDE SEQUENCE [LARGE SCALE GENOMIC DNA]</scope>
    <source>
        <strain evidence="2">Allo738</strain>
        <tissue evidence="2">Leaf</tissue>
    </source>
</reference>
<dbReference type="EMBL" id="JAEFBK010000006">
    <property type="protein sequence ID" value="KAG7593224.1"/>
    <property type="molecule type" value="Genomic_DNA"/>
</dbReference>
<protein>
    <recommendedName>
        <fullName evidence="4">GDSL esterase/lipase</fullName>
    </recommendedName>
</protein>